<dbReference type="InterPro" id="IPR010328">
    <property type="entry name" value="DUF928"/>
</dbReference>
<protein>
    <submittedName>
        <fullName evidence="1">DUF928 domain-containing protein</fullName>
    </submittedName>
</protein>
<evidence type="ECO:0000313" key="2">
    <source>
        <dbReference type="Proteomes" id="UP000176944"/>
    </source>
</evidence>
<accession>A0A1D9G5P3</accession>
<evidence type="ECO:0000313" key="1">
    <source>
        <dbReference type="EMBL" id="AOY82740.1"/>
    </source>
</evidence>
<reference evidence="2" key="1">
    <citation type="submission" date="2016-10" db="EMBL/GenBank/DDBJ databases">
        <title>Comparative genomics uncovers the prolific and rare metabolic potential of the cyanobacterial genus Moorea.</title>
        <authorList>
            <person name="Leao T."/>
            <person name="Castelao G."/>
            <person name="Korobeynikov A."/>
            <person name="Monroe E.A."/>
            <person name="Podell S."/>
            <person name="Glukhov E."/>
            <person name="Allen E."/>
            <person name="Gerwick W.H."/>
            <person name="Gerwick L."/>
        </authorList>
    </citation>
    <scope>NUCLEOTIDE SEQUENCE [LARGE SCALE GENOMIC DNA]</scope>
    <source>
        <strain evidence="2">JHB</strain>
    </source>
</reference>
<dbReference type="Pfam" id="PF06051">
    <property type="entry name" value="DUF928"/>
    <property type="match status" value="1"/>
</dbReference>
<dbReference type="AlphaFoldDB" id="A0A1D9G5P3"/>
<gene>
    <name evidence="1" type="ORF">BJP36_25340</name>
</gene>
<proteinExistence type="predicted"/>
<dbReference type="EMBL" id="CP017708">
    <property type="protein sequence ID" value="AOY82740.1"/>
    <property type="molecule type" value="Genomic_DNA"/>
</dbReference>
<organism evidence="1 2">
    <name type="scientific">Moorena producens (strain JHB)</name>
    <dbReference type="NCBI Taxonomy" id="1454205"/>
    <lineage>
        <taxon>Bacteria</taxon>
        <taxon>Bacillati</taxon>
        <taxon>Cyanobacteriota</taxon>
        <taxon>Cyanophyceae</taxon>
        <taxon>Coleofasciculales</taxon>
        <taxon>Coleofasciculaceae</taxon>
        <taxon>Moorena</taxon>
    </lineage>
</organism>
<dbReference type="PROSITE" id="PS51257">
    <property type="entry name" value="PROKAR_LIPOPROTEIN"/>
    <property type="match status" value="1"/>
</dbReference>
<dbReference type="Proteomes" id="UP000176944">
    <property type="component" value="Chromosome"/>
</dbReference>
<sequence>MMLTKLFRLKYLFPFNLVFVGWISCFLVSRVEANQSINVCQALPVPIKFIPPNCKPLDNPKAPPQSTFPSHHGTGSRGSCLDKPELPALYPLVGVNNLYSTVSDYPTFWIYLPYTSKDAPSLEFSLQDENGENDIYRQPLNLPDQPGIVGIRLPKTETQLGVGQTYAWNIKINCPTSASSNKSSTPLHITGTVRRVAQSPELEQDLNLAKNPLKRIRAYCKHDIWYDHFTDLAELKLEQPRDMTVKQGWTRLLEHRFPERGISKQPLLGILQDITPVLVKK</sequence>
<name>A0A1D9G5P3_MOOP1</name>